<dbReference type="PANTHER" id="PTHR10978:SF5">
    <property type="entry name" value="SUCCINATE DEHYDROGENASE CYTOCHROME B560 SUBUNIT, MITOCHONDRIAL"/>
    <property type="match status" value="1"/>
</dbReference>
<dbReference type="OrthoDB" id="9799441at2"/>
<dbReference type="CDD" id="cd03499">
    <property type="entry name" value="SQR_TypeC_SdhC"/>
    <property type="match status" value="1"/>
</dbReference>
<dbReference type="InterPro" id="IPR000701">
    <property type="entry name" value="SuccDH_FuR_B_TM-su"/>
</dbReference>
<dbReference type="SUPFAM" id="SSF81343">
    <property type="entry name" value="Fumarate reductase respiratory complex transmembrane subunits"/>
    <property type="match status" value="1"/>
</dbReference>
<keyword evidence="8" id="KW-0479">Metal-binding</keyword>
<comment type="cofactor">
    <cofactor evidence="1">
        <name>heme</name>
        <dbReference type="ChEBI" id="CHEBI:30413"/>
    </cofactor>
</comment>
<dbReference type="PANTHER" id="PTHR10978">
    <property type="entry name" value="SUCCINATE DEHYDROGENASE CYTOCHROME B560 SUBUNIT"/>
    <property type="match status" value="1"/>
</dbReference>
<dbReference type="EMBL" id="PNBW01000115">
    <property type="protein sequence ID" value="TMO71152.1"/>
    <property type="molecule type" value="Genomic_DNA"/>
</dbReference>
<keyword evidence="16" id="KW-1185">Reference proteome</keyword>
<comment type="function">
    <text evidence="2">Membrane-anchoring subunit of succinate dehydrogenase (SDH).</text>
</comment>
<reference evidence="16 17" key="1">
    <citation type="submission" date="2018-01" db="EMBL/GenBank/DDBJ databases">
        <authorList>
            <person name="Paulsen S."/>
            <person name="Gram L.K."/>
        </authorList>
    </citation>
    <scope>NUCLEOTIDE SEQUENCE [LARGE SCALE GENOMIC DNA]</scope>
    <source>
        <strain evidence="14 17">S3790</strain>
        <strain evidence="15 16">S3895</strain>
    </source>
</reference>
<keyword evidence="6" id="KW-0349">Heme</keyword>
<dbReference type="GO" id="GO:0006099">
    <property type="term" value="P:tricarboxylic acid cycle"/>
    <property type="evidence" value="ECO:0007669"/>
    <property type="project" value="InterPro"/>
</dbReference>
<dbReference type="Proteomes" id="UP000307164">
    <property type="component" value="Unassembled WGS sequence"/>
</dbReference>
<protein>
    <recommendedName>
        <fullName evidence="5">Succinate dehydrogenase cytochrome b556 subunit</fullName>
    </recommendedName>
</protein>
<feature type="transmembrane region" description="Helical" evidence="13">
    <location>
        <begin position="65"/>
        <end position="84"/>
    </location>
</feature>
<feature type="transmembrane region" description="Helical" evidence="13">
    <location>
        <begin position="105"/>
        <end position="125"/>
    </location>
</feature>
<evidence type="ECO:0000256" key="13">
    <source>
        <dbReference type="SAM" id="Phobius"/>
    </source>
</evidence>
<keyword evidence="11 13" id="KW-0472">Membrane</keyword>
<dbReference type="EMBL" id="PNBX01000038">
    <property type="protein sequence ID" value="TMO68412.1"/>
    <property type="molecule type" value="Genomic_DNA"/>
</dbReference>
<evidence type="ECO:0000256" key="8">
    <source>
        <dbReference type="ARBA" id="ARBA00022723"/>
    </source>
</evidence>
<comment type="similarity">
    <text evidence="4">Belongs to the cytochrome b560 family.</text>
</comment>
<organism evidence="14 17">
    <name type="scientific">Pseudoalteromonas aurantia</name>
    <dbReference type="NCBI Taxonomy" id="43654"/>
    <lineage>
        <taxon>Bacteria</taxon>
        <taxon>Pseudomonadati</taxon>
        <taxon>Pseudomonadota</taxon>
        <taxon>Gammaproteobacteria</taxon>
        <taxon>Alteromonadales</taxon>
        <taxon>Pseudoalteromonadaceae</taxon>
        <taxon>Pseudoalteromonas</taxon>
    </lineage>
</organism>
<evidence type="ECO:0000256" key="6">
    <source>
        <dbReference type="ARBA" id="ARBA00022617"/>
    </source>
</evidence>
<evidence type="ECO:0000313" key="14">
    <source>
        <dbReference type="EMBL" id="TMO68412.1"/>
    </source>
</evidence>
<accession>A0A5S3V971</accession>
<dbReference type="PIRSF" id="PIRSF000178">
    <property type="entry name" value="SDH_cyt_b560"/>
    <property type="match status" value="1"/>
</dbReference>
<keyword evidence="9 13" id="KW-1133">Transmembrane helix</keyword>
<keyword evidence="7 13" id="KW-0812">Transmembrane</keyword>
<dbReference type="GO" id="GO:0005886">
    <property type="term" value="C:plasma membrane"/>
    <property type="evidence" value="ECO:0007669"/>
    <property type="project" value="TreeGrafter"/>
</dbReference>
<reference evidence="14" key="3">
    <citation type="submission" date="2019-09" db="EMBL/GenBank/DDBJ databases">
        <title>Co-occurence of chitin degradation, pigmentation and bioactivity in marine Pseudoalteromonas.</title>
        <authorList>
            <person name="Sonnenschein E.C."/>
            <person name="Bech P.K."/>
        </authorList>
    </citation>
    <scope>NUCLEOTIDE SEQUENCE</scope>
    <source>
        <strain evidence="14">S3790</strain>
        <strain evidence="15 16">S3895</strain>
    </source>
</reference>
<evidence type="ECO:0000256" key="3">
    <source>
        <dbReference type="ARBA" id="ARBA00004141"/>
    </source>
</evidence>
<evidence type="ECO:0000256" key="7">
    <source>
        <dbReference type="ARBA" id="ARBA00022692"/>
    </source>
</evidence>
<dbReference type="Proteomes" id="UP000307217">
    <property type="component" value="Unassembled WGS sequence"/>
</dbReference>
<dbReference type="GO" id="GO:0009055">
    <property type="term" value="F:electron transfer activity"/>
    <property type="evidence" value="ECO:0007669"/>
    <property type="project" value="InterPro"/>
</dbReference>
<dbReference type="RefSeq" id="WP_138591692.1">
    <property type="nucleotide sequence ID" value="NZ_PNBW01000115.1"/>
</dbReference>
<evidence type="ECO:0000313" key="16">
    <source>
        <dbReference type="Proteomes" id="UP000307164"/>
    </source>
</evidence>
<comment type="caution">
    <text evidence="14">The sequence shown here is derived from an EMBL/GenBank/DDBJ whole genome shotgun (WGS) entry which is preliminary data.</text>
</comment>
<evidence type="ECO:0000256" key="2">
    <source>
        <dbReference type="ARBA" id="ARBA00004050"/>
    </source>
</evidence>
<dbReference type="Pfam" id="PF01127">
    <property type="entry name" value="Sdh_cyt"/>
    <property type="match status" value="1"/>
</dbReference>
<sequence>MKKQRPMNLAIQTMALPITAYASILHRISAVVMWVGFAFYLPTLWYSLQSPENFALLHALRDESIIIQLFLWAFLTAMGYYLCGGIKHLIQEAGYCESLEGGAKISWACIAVGVLLSVLSGVWIWL</sequence>
<proteinExistence type="inferred from homology"/>
<evidence type="ECO:0000313" key="17">
    <source>
        <dbReference type="Proteomes" id="UP000307217"/>
    </source>
</evidence>
<dbReference type="InterPro" id="IPR034804">
    <property type="entry name" value="SQR/QFR_C/D"/>
</dbReference>
<dbReference type="PROSITE" id="PS01000">
    <property type="entry name" value="SDH_CYT_1"/>
    <property type="match status" value="1"/>
</dbReference>
<evidence type="ECO:0000256" key="5">
    <source>
        <dbReference type="ARBA" id="ARBA00020076"/>
    </source>
</evidence>
<evidence type="ECO:0000313" key="15">
    <source>
        <dbReference type="EMBL" id="TMO71152.1"/>
    </source>
</evidence>
<comment type="subcellular location">
    <subcellularLocation>
        <location evidence="3">Membrane</location>
        <topology evidence="3">Multi-pass membrane protein</topology>
    </subcellularLocation>
</comment>
<gene>
    <name evidence="14" type="primary">sdhC</name>
    <name evidence="14" type="ORF">CWC19_09670</name>
    <name evidence="15" type="ORF">CWC20_18295</name>
</gene>
<reference evidence="17" key="2">
    <citation type="submission" date="2019-06" db="EMBL/GenBank/DDBJ databases">
        <title>Co-occurence of chitin degradation, pigmentation and bioactivity in marine Pseudoalteromonas.</title>
        <authorList>
            <person name="Sonnenschein E.C."/>
            <person name="Bech P.K."/>
        </authorList>
    </citation>
    <scope>NUCLEOTIDE SEQUENCE [LARGE SCALE GENOMIC DNA]</scope>
    <source>
        <strain evidence="17">S3790</strain>
    </source>
</reference>
<evidence type="ECO:0000256" key="11">
    <source>
        <dbReference type="ARBA" id="ARBA00023136"/>
    </source>
</evidence>
<evidence type="ECO:0000256" key="1">
    <source>
        <dbReference type="ARBA" id="ARBA00001971"/>
    </source>
</evidence>
<comment type="subunit">
    <text evidence="12">Part of an enzyme complex containing four subunits: a flavoprotein, an iron-sulfur protein, plus two membrane-anchoring proteins, SdhC and SdhD. The complex can form homotrimers.</text>
</comment>
<evidence type="ECO:0000256" key="10">
    <source>
        <dbReference type="ARBA" id="ARBA00023004"/>
    </source>
</evidence>
<feature type="transmembrane region" description="Helical" evidence="13">
    <location>
        <begin position="21"/>
        <end position="45"/>
    </location>
</feature>
<evidence type="ECO:0000256" key="4">
    <source>
        <dbReference type="ARBA" id="ARBA00007244"/>
    </source>
</evidence>
<dbReference type="AlphaFoldDB" id="A0A5S3V971"/>
<name>A0A5S3V971_9GAMM</name>
<dbReference type="GO" id="GO:0046872">
    <property type="term" value="F:metal ion binding"/>
    <property type="evidence" value="ECO:0007669"/>
    <property type="project" value="UniProtKB-KW"/>
</dbReference>
<dbReference type="NCBIfam" id="TIGR02970">
    <property type="entry name" value="succ_dehyd_cytB"/>
    <property type="match status" value="1"/>
</dbReference>
<evidence type="ECO:0000256" key="9">
    <source>
        <dbReference type="ARBA" id="ARBA00022989"/>
    </source>
</evidence>
<evidence type="ECO:0000256" key="12">
    <source>
        <dbReference type="ARBA" id="ARBA00025912"/>
    </source>
</evidence>
<keyword evidence="10" id="KW-0408">Iron</keyword>
<dbReference type="InterPro" id="IPR018495">
    <property type="entry name" value="Succ_DH_cyt_bsu_CS"/>
</dbReference>
<dbReference type="InterPro" id="IPR014314">
    <property type="entry name" value="Succ_DH_cytb556"/>
</dbReference>
<dbReference type="Gene3D" id="1.20.1300.10">
    <property type="entry name" value="Fumarate reductase/succinate dehydrogenase, transmembrane subunit"/>
    <property type="match status" value="1"/>
</dbReference>